<feature type="domain" description="DNA polymerase III delta subunit-like C-terminal" evidence="8">
    <location>
        <begin position="208"/>
        <end position="317"/>
    </location>
</feature>
<comment type="catalytic activity">
    <reaction evidence="7">
        <text>DNA(n) + a 2'-deoxyribonucleoside 5'-triphosphate = DNA(n+1) + diphosphate</text>
        <dbReference type="Rhea" id="RHEA:22508"/>
        <dbReference type="Rhea" id="RHEA-COMP:17339"/>
        <dbReference type="Rhea" id="RHEA-COMP:17340"/>
        <dbReference type="ChEBI" id="CHEBI:33019"/>
        <dbReference type="ChEBI" id="CHEBI:61560"/>
        <dbReference type="ChEBI" id="CHEBI:173112"/>
        <dbReference type="EC" id="2.7.7.7"/>
    </reaction>
</comment>
<dbReference type="PANTHER" id="PTHR34388">
    <property type="entry name" value="DNA POLYMERASE III SUBUNIT DELTA"/>
    <property type="match status" value="1"/>
</dbReference>
<dbReference type="SUPFAM" id="SSF48019">
    <property type="entry name" value="post-AAA+ oligomerization domain-like"/>
    <property type="match status" value="1"/>
</dbReference>
<evidence type="ECO:0000256" key="5">
    <source>
        <dbReference type="ARBA" id="ARBA00022932"/>
    </source>
</evidence>
<dbReference type="Proteomes" id="UP001247542">
    <property type="component" value="Unassembled WGS sequence"/>
</dbReference>
<dbReference type="InterPro" id="IPR005790">
    <property type="entry name" value="DNA_polIII_delta"/>
</dbReference>
<dbReference type="RefSeq" id="WP_313273058.1">
    <property type="nucleotide sequence ID" value="NZ_JASXSX010000001.1"/>
</dbReference>
<comment type="caution">
    <text evidence="9">The sequence shown here is derived from an EMBL/GenBank/DDBJ whole genome shotgun (WGS) entry which is preliminary data.</text>
</comment>
<dbReference type="Gene3D" id="3.40.50.300">
    <property type="entry name" value="P-loop containing nucleotide triphosphate hydrolases"/>
    <property type="match status" value="1"/>
</dbReference>
<dbReference type="InterPro" id="IPR048466">
    <property type="entry name" value="DNA_pol3_delta-like_C"/>
</dbReference>
<evidence type="ECO:0000256" key="3">
    <source>
        <dbReference type="ARBA" id="ARBA00022695"/>
    </source>
</evidence>
<name>A0ABU3IAR6_9ACTO</name>
<dbReference type="GO" id="GO:0003887">
    <property type="term" value="F:DNA-directed DNA polymerase activity"/>
    <property type="evidence" value="ECO:0007669"/>
    <property type="project" value="UniProtKB-EC"/>
</dbReference>
<evidence type="ECO:0000313" key="9">
    <source>
        <dbReference type="EMBL" id="MDT3767468.1"/>
    </source>
</evidence>
<keyword evidence="10" id="KW-1185">Reference proteome</keyword>
<dbReference type="InterPro" id="IPR008921">
    <property type="entry name" value="DNA_pol3_clamp-load_cplx_C"/>
</dbReference>
<sequence>MARKKTGAQNWTAARLAPVVLVKSEEPLLGDRAVANLRGQALKKNPDLDVQTLYAPRYESGQLQIRTSPSLFEEPRFILVDDAQDYPASLVTDTAQYLEQPLADTTVVYRHNGKTGKRKLLDLLSKAQVPTYEASAMTRLRDKMAFIESEVHAQGRKIERSAVQMLIDALGSDVAELVAVTHQLLADVNGTITEADVRQYQAGKVETTGFAVVDAAVSGNLARSLLLLRSALAQGIAPAALTGAAAMKIRQLAKVSVRPRPTARELKMAPWQIDRAARELRGWNETRLAHAINAVAKADHEVKGASKDPHYALECMLKTISGRVRM</sequence>
<dbReference type="Pfam" id="PF21694">
    <property type="entry name" value="DNA_pol3_delta_C"/>
    <property type="match status" value="1"/>
</dbReference>
<dbReference type="NCBIfam" id="TIGR01128">
    <property type="entry name" value="holA"/>
    <property type="match status" value="1"/>
</dbReference>
<evidence type="ECO:0000256" key="1">
    <source>
        <dbReference type="ARBA" id="ARBA00012417"/>
    </source>
</evidence>
<keyword evidence="4" id="KW-0235">DNA replication</keyword>
<evidence type="ECO:0000256" key="2">
    <source>
        <dbReference type="ARBA" id="ARBA00022679"/>
    </source>
</evidence>
<dbReference type="EC" id="2.7.7.7" evidence="1"/>
<keyword evidence="3 9" id="KW-0548">Nucleotidyltransferase</keyword>
<accession>A0ABU3IAR6</accession>
<evidence type="ECO:0000313" key="10">
    <source>
        <dbReference type="Proteomes" id="UP001247542"/>
    </source>
</evidence>
<organism evidence="9 10">
    <name type="scientific">Gleimia hominis</name>
    <dbReference type="NCBI Taxonomy" id="595468"/>
    <lineage>
        <taxon>Bacteria</taxon>
        <taxon>Bacillati</taxon>
        <taxon>Actinomycetota</taxon>
        <taxon>Actinomycetes</taxon>
        <taxon>Actinomycetales</taxon>
        <taxon>Actinomycetaceae</taxon>
        <taxon>Gleimia</taxon>
    </lineage>
</organism>
<proteinExistence type="inferred from homology"/>
<evidence type="ECO:0000256" key="4">
    <source>
        <dbReference type="ARBA" id="ARBA00022705"/>
    </source>
</evidence>
<dbReference type="InterPro" id="IPR027417">
    <property type="entry name" value="P-loop_NTPase"/>
</dbReference>
<gene>
    <name evidence="9" type="primary">holA</name>
    <name evidence="9" type="ORF">QS713_05250</name>
</gene>
<dbReference type="PANTHER" id="PTHR34388:SF1">
    <property type="entry name" value="DNA POLYMERASE III SUBUNIT DELTA"/>
    <property type="match status" value="1"/>
</dbReference>
<protein>
    <recommendedName>
        <fullName evidence="1">DNA-directed DNA polymerase</fullName>
        <ecNumber evidence="1">2.7.7.7</ecNumber>
    </recommendedName>
</protein>
<evidence type="ECO:0000256" key="7">
    <source>
        <dbReference type="ARBA" id="ARBA00049244"/>
    </source>
</evidence>
<comment type="similarity">
    <text evidence="6">Belongs to the DNA polymerase HolA subunit family.</text>
</comment>
<dbReference type="SUPFAM" id="SSF52540">
    <property type="entry name" value="P-loop containing nucleoside triphosphate hydrolases"/>
    <property type="match status" value="1"/>
</dbReference>
<keyword evidence="2 9" id="KW-0808">Transferase</keyword>
<evidence type="ECO:0000259" key="8">
    <source>
        <dbReference type="Pfam" id="PF21694"/>
    </source>
</evidence>
<dbReference type="Gene3D" id="1.20.272.10">
    <property type="match status" value="1"/>
</dbReference>
<evidence type="ECO:0000256" key="6">
    <source>
        <dbReference type="ARBA" id="ARBA00034754"/>
    </source>
</evidence>
<reference evidence="9 10" key="1">
    <citation type="submission" date="2023-06" db="EMBL/GenBank/DDBJ databases">
        <title>Draft genome sequence of Gleimia hominis type strain CCUG 57540T.</title>
        <authorList>
            <person name="Salva-Serra F."/>
            <person name="Cardew S."/>
            <person name="Jensie Markopoulos S."/>
            <person name="Ohlen M."/>
            <person name="Inganas E."/>
            <person name="Svensson-Stadler L."/>
            <person name="Moore E.R.B."/>
        </authorList>
    </citation>
    <scope>NUCLEOTIDE SEQUENCE [LARGE SCALE GENOMIC DNA]</scope>
    <source>
        <strain evidence="9 10">CCUG 57540</strain>
    </source>
</reference>
<dbReference type="EMBL" id="JASXSX010000001">
    <property type="protein sequence ID" value="MDT3767468.1"/>
    <property type="molecule type" value="Genomic_DNA"/>
</dbReference>
<keyword evidence="5" id="KW-0239">DNA-directed DNA polymerase</keyword>